<gene>
    <name evidence="1" type="ORF">N44_04214</name>
</gene>
<comment type="caution">
    <text evidence="1">The sequence shown here is derived from an EMBL/GenBank/DDBJ whole genome shotgun (WGS) entry which is preliminary data.</text>
</comment>
<protein>
    <submittedName>
        <fullName evidence="1">Mobile element protein</fullName>
    </submittedName>
</protein>
<reference evidence="2" key="1">
    <citation type="journal article" date="2015" name="Genome">
        <title>Whole Genome Sequence of the Non-Microcystin-Producing Microcystis aeruginosa Strain NIES-44.</title>
        <authorList>
            <person name="Okano K."/>
            <person name="Miyata N."/>
            <person name="Ozaki Y."/>
        </authorList>
    </citation>
    <scope>NUCLEOTIDE SEQUENCE [LARGE SCALE GENOMIC DNA]</scope>
    <source>
        <strain evidence="2">NIES-44</strain>
    </source>
</reference>
<evidence type="ECO:0000313" key="2">
    <source>
        <dbReference type="Proteomes" id="UP000030321"/>
    </source>
</evidence>
<dbReference type="AlphaFoldDB" id="A0A0A1W0L5"/>
<dbReference type="Proteomes" id="UP000030321">
    <property type="component" value="Unassembled WGS sequence"/>
</dbReference>
<organism evidence="1 2">
    <name type="scientific">Microcystis aeruginosa NIES-44</name>
    <dbReference type="NCBI Taxonomy" id="449439"/>
    <lineage>
        <taxon>Bacteria</taxon>
        <taxon>Bacillati</taxon>
        <taxon>Cyanobacteriota</taxon>
        <taxon>Cyanophyceae</taxon>
        <taxon>Oscillatoriophycideae</taxon>
        <taxon>Chroococcales</taxon>
        <taxon>Microcystaceae</taxon>
        <taxon>Microcystis</taxon>
    </lineage>
</organism>
<evidence type="ECO:0000313" key="1">
    <source>
        <dbReference type="EMBL" id="GAL95359.1"/>
    </source>
</evidence>
<proteinExistence type="predicted"/>
<accession>A0A0A1W0L5</accession>
<dbReference type="EMBL" id="BBPA01000070">
    <property type="protein sequence ID" value="GAL95359.1"/>
    <property type="molecule type" value="Genomic_DNA"/>
</dbReference>
<sequence>MGFLKGNYLAKFIVTSDFIAQSKLLGGRTPQTPRVDS</sequence>
<name>A0A0A1W0L5_MICAE</name>